<dbReference type="GO" id="GO:0016987">
    <property type="term" value="F:sigma factor activity"/>
    <property type="evidence" value="ECO:0007669"/>
    <property type="project" value="UniProtKB-KW"/>
</dbReference>
<evidence type="ECO:0000259" key="5">
    <source>
        <dbReference type="Pfam" id="PF08281"/>
    </source>
</evidence>
<dbReference type="NCBIfam" id="TIGR02937">
    <property type="entry name" value="sigma70-ECF"/>
    <property type="match status" value="1"/>
</dbReference>
<keyword evidence="3" id="KW-0731">Sigma factor</keyword>
<evidence type="ECO:0000256" key="1">
    <source>
        <dbReference type="ARBA" id="ARBA00010641"/>
    </source>
</evidence>
<dbReference type="InterPro" id="IPR039425">
    <property type="entry name" value="RNA_pol_sigma-70-like"/>
</dbReference>
<dbReference type="CDD" id="cd06171">
    <property type="entry name" value="Sigma70_r4"/>
    <property type="match status" value="1"/>
</dbReference>
<dbReference type="SUPFAM" id="SSF88659">
    <property type="entry name" value="Sigma3 and sigma4 domains of RNA polymerase sigma factors"/>
    <property type="match status" value="1"/>
</dbReference>
<evidence type="ECO:0000256" key="2">
    <source>
        <dbReference type="ARBA" id="ARBA00023015"/>
    </source>
</evidence>
<dbReference type="InterPro" id="IPR013325">
    <property type="entry name" value="RNA_pol_sigma_r2"/>
</dbReference>
<dbReference type="AlphaFoldDB" id="A0A245ZE65"/>
<dbReference type="GO" id="GO:0006352">
    <property type="term" value="P:DNA-templated transcription initiation"/>
    <property type="evidence" value="ECO:0007669"/>
    <property type="project" value="InterPro"/>
</dbReference>
<keyword evidence="2" id="KW-0805">Transcription regulation</keyword>
<dbReference type="InterPro" id="IPR036388">
    <property type="entry name" value="WH-like_DNA-bd_sf"/>
</dbReference>
<evidence type="ECO:0000256" key="4">
    <source>
        <dbReference type="ARBA" id="ARBA00023163"/>
    </source>
</evidence>
<dbReference type="Pfam" id="PF08281">
    <property type="entry name" value="Sigma70_r4_2"/>
    <property type="match status" value="1"/>
</dbReference>
<dbReference type="Proteomes" id="UP000197783">
    <property type="component" value="Unassembled WGS sequence"/>
</dbReference>
<feature type="domain" description="RNA polymerase sigma factor 70 region 4 type 2" evidence="5">
    <location>
        <begin position="121"/>
        <end position="171"/>
    </location>
</feature>
<dbReference type="PANTHER" id="PTHR43133">
    <property type="entry name" value="RNA POLYMERASE ECF-TYPE SIGMA FACTO"/>
    <property type="match status" value="1"/>
</dbReference>
<evidence type="ECO:0000256" key="3">
    <source>
        <dbReference type="ARBA" id="ARBA00023082"/>
    </source>
</evidence>
<dbReference type="InterPro" id="IPR013324">
    <property type="entry name" value="RNA_pol_sigma_r3/r4-like"/>
</dbReference>
<evidence type="ECO:0000313" key="7">
    <source>
        <dbReference type="Proteomes" id="UP000197783"/>
    </source>
</evidence>
<comment type="caution">
    <text evidence="6">The sequence shown here is derived from an EMBL/GenBank/DDBJ whole genome shotgun (WGS) entry which is preliminary data.</text>
</comment>
<protein>
    <submittedName>
        <fullName evidence="6">Putative RNA polymerase sigma factor FecI</fullName>
    </submittedName>
</protein>
<dbReference type="SUPFAM" id="SSF88946">
    <property type="entry name" value="Sigma2 domain of RNA polymerase sigma factors"/>
    <property type="match status" value="1"/>
</dbReference>
<keyword evidence="7" id="KW-1185">Reference proteome</keyword>
<dbReference type="GO" id="GO:0003677">
    <property type="term" value="F:DNA binding"/>
    <property type="evidence" value="ECO:0007669"/>
    <property type="project" value="InterPro"/>
</dbReference>
<sequence length="198" mass="22642">MEDRPDTMSGKPEVVRWVAHQILPHEADVRRWLLRHADNPDDVDDIIQHAYCRLAELDYVGHIQSGRRYFFTAAKSILIERLRRSRIVQFRAMTDLDASSIMDDSPSPETIAGDRLKLQHVLDLLDTLPPAYREVLHLRRIEGLSQREAAARLGVSENVIENNVARGLRMLLKALAERGVSHAPEAEPPVRRTHVPNR</sequence>
<name>A0A245ZE65_9SPHN</name>
<evidence type="ECO:0000313" key="6">
    <source>
        <dbReference type="EMBL" id="OWK28013.1"/>
    </source>
</evidence>
<dbReference type="OrthoDB" id="7268940at2"/>
<organism evidence="6 7">
    <name type="scientific">Sphingomonas mucosissima</name>
    <dbReference type="NCBI Taxonomy" id="370959"/>
    <lineage>
        <taxon>Bacteria</taxon>
        <taxon>Pseudomonadati</taxon>
        <taxon>Pseudomonadota</taxon>
        <taxon>Alphaproteobacteria</taxon>
        <taxon>Sphingomonadales</taxon>
        <taxon>Sphingomonadaceae</taxon>
        <taxon>Sphingomonas</taxon>
    </lineage>
</organism>
<accession>A0A245ZE65</accession>
<proteinExistence type="inferred from homology"/>
<comment type="similarity">
    <text evidence="1">Belongs to the sigma-70 factor family. ECF subfamily.</text>
</comment>
<gene>
    <name evidence="6" type="primary">fecI</name>
    <name evidence="6" type="ORF">SPMU_32580</name>
</gene>
<dbReference type="InterPro" id="IPR013249">
    <property type="entry name" value="RNA_pol_sigma70_r4_t2"/>
</dbReference>
<dbReference type="PANTHER" id="PTHR43133:SF63">
    <property type="entry name" value="RNA POLYMERASE SIGMA FACTOR FECI-RELATED"/>
    <property type="match status" value="1"/>
</dbReference>
<dbReference type="Gene3D" id="1.10.10.10">
    <property type="entry name" value="Winged helix-like DNA-binding domain superfamily/Winged helix DNA-binding domain"/>
    <property type="match status" value="1"/>
</dbReference>
<dbReference type="EMBL" id="NBBJ01000007">
    <property type="protein sequence ID" value="OWK28013.1"/>
    <property type="molecule type" value="Genomic_DNA"/>
</dbReference>
<dbReference type="InterPro" id="IPR014284">
    <property type="entry name" value="RNA_pol_sigma-70_dom"/>
</dbReference>
<reference evidence="6 7" key="1">
    <citation type="submission" date="2017-03" db="EMBL/GenBank/DDBJ databases">
        <title>Genome sequence of Sphingomonas mucosissima DSM 17494.</title>
        <authorList>
            <person name="Poehlein A."/>
            <person name="Wuebbeler J.H."/>
            <person name="Steinbuechel A."/>
            <person name="Daniel R."/>
        </authorList>
    </citation>
    <scope>NUCLEOTIDE SEQUENCE [LARGE SCALE GENOMIC DNA]</scope>
    <source>
        <strain evidence="6 7">DSM 17494</strain>
    </source>
</reference>
<keyword evidence="4" id="KW-0804">Transcription</keyword>